<organism evidence="2 3">
    <name type="scientific">Paenibacillus sabinae T27</name>
    <dbReference type="NCBI Taxonomy" id="1268072"/>
    <lineage>
        <taxon>Bacteria</taxon>
        <taxon>Bacillati</taxon>
        <taxon>Bacillota</taxon>
        <taxon>Bacilli</taxon>
        <taxon>Bacillales</taxon>
        <taxon>Paenibacillaceae</taxon>
        <taxon>Paenibacillus</taxon>
    </lineage>
</organism>
<dbReference type="PATRIC" id="fig|1268072.3.peg.2059"/>
<dbReference type="HOGENOM" id="CLU_215908_0_0_9"/>
<keyword evidence="1" id="KW-0812">Transmembrane</keyword>
<evidence type="ECO:0000313" key="2">
    <source>
        <dbReference type="EMBL" id="AHV96898.1"/>
    </source>
</evidence>
<dbReference type="Proteomes" id="UP000019772">
    <property type="component" value="Chromosome"/>
</dbReference>
<dbReference type="EMBL" id="CP004078">
    <property type="protein sequence ID" value="AHV96898.1"/>
    <property type="molecule type" value="Genomic_DNA"/>
</dbReference>
<proteinExistence type="predicted"/>
<dbReference type="RefSeq" id="WP_165101449.1">
    <property type="nucleotide sequence ID" value="NZ_CP004078.1"/>
</dbReference>
<reference evidence="2 3" key="1">
    <citation type="journal article" date="2014" name="PLoS Genet.">
        <title>Comparative Genomic Analysis of N2-Fixing and Non-N2-Fixing Paenibacillus spp.: Organization, Evolution and Expression of the Nitrogen Fixation Genes.</title>
        <authorList>
            <person name="Xie J.B."/>
            <person name="Du Z."/>
            <person name="Bai L."/>
            <person name="Tian C."/>
            <person name="Zhang Y."/>
            <person name="Xie J.Y."/>
            <person name="Wang T."/>
            <person name="Liu X."/>
            <person name="Chen X."/>
            <person name="Cheng Q."/>
            <person name="Chen S."/>
            <person name="Li J."/>
        </authorList>
    </citation>
    <scope>NUCLEOTIDE SEQUENCE [LARGE SCALE GENOMIC DNA]</scope>
    <source>
        <strain evidence="2 3">T27</strain>
    </source>
</reference>
<accession>X4ZXG8</accession>
<keyword evidence="1" id="KW-0472">Membrane</keyword>
<gene>
    <name evidence="2" type="ORF">PSAB_09830</name>
</gene>
<dbReference type="AlphaFoldDB" id="X4ZXG8"/>
<protein>
    <submittedName>
        <fullName evidence="2">Uncharacterized protein</fullName>
    </submittedName>
</protein>
<keyword evidence="1" id="KW-1133">Transmembrane helix</keyword>
<keyword evidence="3" id="KW-1185">Reference proteome</keyword>
<feature type="transmembrane region" description="Helical" evidence="1">
    <location>
        <begin position="21"/>
        <end position="42"/>
    </location>
</feature>
<dbReference type="STRING" id="1268072.PSAB_09830"/>
<dbReference type="KEGG" id="psab:PSAB_09830"/>
<evidence type="ECO:0000313" key="3">
    <source>
        <dbReference type="Proteomes" id="UP000019772"/>
    </source>
</evidence>
<sequence length="45" mass="5063">MSAKRKPPTMHQKKEEVNRKAILWVGVSIALLVLVFIILFIVTGS</sequence>
<evidence type="ECO:0000256" key="1">
    <source>
        <dbReference type="SAM" id="Phobius"/>
    </source>
</evidence>
<name>X4ZXG8_9BACL</name>
<dbReference type="eggNOG" id="ENOG502ZSAB">
    <property type="taxonomic scope" value="Bacteria"/>
</dbReference>